<dbReference type="GO" id="GO:0005886">
    <property type="term" value="C:plasma membrane"/>
    <property type="evidence" value="ECO:0007669"/>
    <property type="project" value="UniProtKB-SubCell"/>
</dbReference>
<dbReference type="Pfam" id="PF17200">
    <property type="entry name" value="sCache_2"/>
    <property type="match status" value="1"/>
</dbReference>
<dbReference type="GO" id="GO:0007165">
    <property type="term" value="P:signal transduction"/>
    <property type="evidence" value="ECO:0007669"/>
    <property type="project" value="UniProtKB-KW"/>
</dbReference>
<protein>
    <submittedName>
        <fullName evidence="13">Methyl-accepting chemotaxis sensory transducer with Cache sensor</fullName>
    </submittedName>
</protein>
<evidence type="ECO:0000256" key="7">
    <source>
        <dbReference type="ARBA" id="ARBA00029447"/>
    </source>
</evidence>
<dbReference type="KEGG" id="dfl:DFE_1348"/>
<evidence type="ECO:0000256" key="1">
    <source>
        <dbReference type="ARBA" id="ARBA00004651"/>
    </source>
</evidence>
<dbReference type="OrthoDB" id="9787709at2"/>
<comment type="similarity">
    <text evidence="7">Belongs to the methyl-accepting chemotaxis (MCP) protein family.</text>
</comment>
<evidence type="ECO:0000256" key="4">
    <source>
        <dbReference type="ARBA" id="ARBA00022989"/>
    </source>
</evidence>
<dbReference type="Proteomes" id="UP000269883">
    <property type="component" value="Chromosome"/>
</dbReference>
<keyword evidence="6 8" id="KW-0807">Transducer</keyword>
<dbReference type="FunFam" id="1.10.287.950:FF:000001">
    <property type="entry name" value="Methyl-accepting chemotaxis sensory transducer"/>
    <property type="match status" value="1"/>
</dbReference>
<dbReference type="SMART" id="SM00283">
    <property type="entry name" value="MA"/>
    <property type="match status" value="1"/>
</dbReference>
<dbReference type="Pfam" id="PF00015">
    <property type="entry name" value="MCPsignal"/>
    <property type="match status" value="1"/>
</dbReference>
<dbReference type="PROSITE" id="PS50885">
    <property type="entry name" value="HAMP"/>
    <property type="match status" value="1"/>
</dbReference>
<dbReference type="Gene3D" id="1.10.287.950">
    <property type="entry name" value="Methyl-accepting chemotaxis protein"/>
    <property type="match status" value="1"/>
</dbReference>
<keyword evidence="4 10" id="KW-1133">Transmembrane helix</keyword>
<dbReference type="CDD" id="cd06225">
    <property type="entry name" value="HAMP"/>
    <property type="match status" value="1"/>
</dbReference>
<keyword evidence="9" id="KW-0175">Coiled coil</keyword>
<accession>A0A2Z6AXU1</accession>
<feature type="coiled-coil region" evidence="9">
    <location>
        <begin position="271"/>
        <end position="315"/>
    </location>
</feature>
<dbReference type="GO" id="GO:0006935">
    <property type="term" value="P:chemotaxis"/>
    <property type="evidence" value="ECO:0007669"/>
    <property type="project" value="UniProtKB-ARBA"/>
</dbReference>
<evidence type="ECO:0000259" key="11">
    <source>
        <dbReference type="PROSITE" id="PS50111"/>
    </source>
</evidence>
<sequence>MFRRFSISVRVFSILVLLVLFVGGVVAGFYSNSMKIKDIGLENLNAEMLEGQKVKLKVASDALAHTLGKALKGLDGEERDEKARSLLEGFVFEEDGSGYFFVARKTVLVAHLKASLVGKDLGQTKDKNGLLFMGELAQKAASGGGYVEYVWPKPGAGDQPKLSYAQKIPGTDLWTGTGVYIDNIEARKLEVAGVIEDNVSRNTTVILGVVGSLLVLVVIPLSWLIVRSVVGPIREATQASQDIANGDFAVHVDESGRDEAAQLAKALNAMASTLATNIEEINAKTEEAENKAAQAEIATQEANEAKAKAETAKAEGMFQAATRLEVIVERISAASEEMSSQGEEIRQGTDVQSERIASTATAMEEMNATVLEVARNSAEAAQRGDEARQEAQDGARVVGMSIEAMNTTRDQAAELKDNMEVLGQQAESIGAIMTVIEDIADQTNLLALNAAIEAARAGEAGRGFAVVADEVRKLAEKTMGATKEVGDSIRSIQGVASQNIESMDKAVRDLEKAVQLTHESGEALQRIVAGVEDSSQQINSIATAAEEQSATSEEINRSVDEINRITSETAAGVAQSAEALRDLSEQMSELSTVVRELKEEGSV</sequence>
<feature type="transmembrane region" description="Helical" evidence="10">
    <location>
        <begin position="205"/>
        <end position="226"/>
    </location>
</feature>
<dbReference type="SUPFAM" id="SSF58104">
    <property type="entry name" value="Methyl-accepting chemotaxis protein (MCP) signaling domain"/>
    <property type="match status" value="1"/>
</dbReference>
<organism evidence="13 14">
    <name type="scientific">Desulfovibrio ferrophilus</name>
    <dbReference type="NCBI Taxonomy" id="241368"/>
    <lineage>
        <taxon>Bacteria</taxon>
        <taxon>Pseudomonadati</taxon>
        <taxon>Thermodesulfobacteriota</taxon>
        <taxon>Desulfovibrionia</taxon>
        <taxon>Desulfovibrionales</taxon>
        <taxon>Desulfovibrionaceae</taxon>
        <taxon>Desulfovibrio</taxon>
    </lineage>
</organism>
<dbReference type="InterPro" id="IPR003660">
    <property type="entry name" value="HAMP_dom"/>
</dbReference>
<dbReference type="AlphaFoldDB" id="A0A2Z6AXU1"/>
<evidence type="ECO:0000256" key="10">
    <source>
        <dbReference type="SAM" id="Phobius"/>
    </source>
</evidence>
<name>A0A2Z6AXU1_9BACT</name>
<dbReference type="Gene3D" id="1.10.8.500">
    <property type="entry name" value="HAMP domain in histidine kinase"/>
    <property type="match status" value="1"/>
</dbReference>
<dbReference type="PANTHER" id="PTHR32089">
    <property type="entry name" value="METHYL-ACCEPTING CHEMOTAXIS PROTEIN MCPB"/>
    <property type="match status" value="1"/>
</dbReference>
<keyword evidence="5 10" id="KW-0472">Membrane</keyword>
<reference evidence="13 14" key="1">
    <citation type="journal article" date="2018" name="Sci. Adv.">
        <title>Multi-heme cytochromes provide a pathway for survival in energy-limited environments.</title>
        <authorList>
            <person name="Deng X."/>
            <person name="Dohmae N."/>
            <person name="Nealson K.H."/>
            <person name="Hashimoto K."/>
            <person name="Okamoto A."/>
        </authorList>
    </citation>
    <scope>NUCLEOTIDE SEQUENCE [LARGE SCALE GENOMIC DNA]</scope>
    <source>
        <strain evidence="13 14">IS5</strain>
    </source>
</reference>
<feature type="domain" description="HAMP" evidence="12">
    <location>
        <begin position="227"/>
        <end position="279"/>
    </location>
</feature>
<dbReference type="EMBL" id="AP017378">
    <property type="protein sequence ID" value="BBD08074.1"/>
    <property type="molecule type" value="Genomic_DNA"/>
</dbReference>
<evidence type="ECO:0000256" key="9">
    <source>
        <dbReference type="SAM" id="Coils"/>
    </source>
</evidence>
<dbReference type="PANTHER" id="PTHR32089:SF112">
    <property type="entry name" value="LYSOZYME-LIKE PROTEIN-RELATED"/>
    <property type="match status" value="1"/>
</dbReference>
<evidence type="ECO:0000256" key="5">
    <source>
        <dbReference type="ARBA" id="ARBA00023136"/>
    </source>
</evidence>
<dbReference type="InterPro" id="IPR033480">
    <property type="entry name" value="sCache_2"/>
</dbReference>
<dbReference type="CDD" id="cd11386">
    <property type="entry name" value="MCP_signal"/>
    <property type="match status" value="1"/>
</dbReference>
<evidence type="ECO:0000256" key="3">
    <source>
        <dbReference type="ARBA" id="ARBA00022692"/>
    </source>
</evidence>
<evidence type="ECO:0000313" key="13">
    <source>
        <dbReference type="EMBL" id="BBD08074.1"/>
    </source>
</evidence>
<dbReference type="SMART" id="SM01049">
    <property type="entry name" value="Cache_2"/>
    <property type="match status" value="1"/>
</dbReference>
<dbReference type="InterPro" id="IPR004089">
    <property type="entry name" value="MCPsignal_dom"/>
</dbReference>
<dbReference type="PROSITE" id="PS50111">
    <property type="entry name" value="CHEMOTAXIS_TRANSDUC_2"/>
    <property type="match status" value="1"/>
</dbReference>
<evidence type="ECO:0000256" key="8">
    <source>
        <dbReference type="PROSITE-ProRule" id="PRU00284"/>
    </source>
</evidence>
<keyword evidence="14" id="KW-1185">Reference proteome</keyword>
<evidence type="ECO:0000313" key="14">
    <source>
        <dbReference type="Proteomes" id="UP000269883"/>
    </source>
</evidence>
<comment type="subcellular location">
    <subcellularLocation>
        <location evidence="1">Cell membrane</location>
        <topology evidence="1">Multi-pass membrane protein</topology>
    </subcellularLocation>
</comment>
<evidence type="ECO:0000259" key="12">
    <source>
        <dbReference type="PROSITE" id="PS50885"/>
    </source>
</evidence>
<gene>
    <name evidence="13" type="ORF">DFE_1348</name>
</gene>
<evidence type="ECO:0000256" key="6">
    <source>
        <dbReference type="ARBA" id="ARBA00023224"/>
    </source>
</evidence>
<keyword evidence="2" id="KW-1003">Cell membrane</keyword>
<proteinExistence type="inferred from homology"/>
<dbReference type="Gene3D" id="3.30.450.20">
    <property type="entry name" value="PAS domain"/>
    <property type="match status" value="1"/>
</dbReference>
<dbReference type="RefSeq" id="WP_126377874.1">
    <property type="nucleotide sequence ID" value="NZ_AP017378.1"/>
</dbReference>
<dbReference type="Pfam" id="PF00672">
    <property type="entry name" value="HAMP"/>
    <property type="match status" value="1"/>
</dbReference>
<keyword evidence="3 10" id="KW-0812">Transmembrane</keyword>
<evidence type="ECO:0000256" key="2">
    <source>
        <dbReference type="ARBA" id="ARBA00022475"/>
    </source>
</evidence>
<dbReference type="SMART" id="SM00304">
    <property type="entry name" value="HAMP"/>
    <property type="match status" value="1"/>
</dbReference>
<feature type="domain" description="Methyl-accepting transducer" evidence="11">
    <location>
        <begin position="327"/>
        <end position="563"/>
    </location>
</feature>